<accession>A0A2M7V8V8</accession>
<dbReference type="SUPFAM" id="SSF48295">
    <property type="entry name" value="TrpR-like"/>
    <property type="match status" value="1"/>
</dbReference>
<dbReference type="Pfam" id="PF01527">
    <property type="entry name" value="HTH_Tnp_1"/>
    <property type="match status" value="1"/>
</dbReference>
<gene>
    <name evidence="1" type="ORF">COX81_01360</name>
</gene>
<proteinExistence type="predicted"/>
<dbReference type="GO" id="GO:0043565">
    <property type="term" value="F:sequence-specific DNA binding"/>
    <property type="evidence" value="ECO:0007669"/>
    <property type="project" value="InterPro"/>
</dbReference>
<evidence type="ECO:0008006" key="3">
    <source>
        <dbReference type="Google" id="ProtNLM"/>
    </source>
</evidence>
<sequence>MRKTFTPSQNAHVALSALKGSLSISQIASENEVHPTQIKQWETVAKDGLSTLFTDKRRNEHKDLQEKIDQLYKIIGQRDLSTTTKNGHNNRLITRHLSHYLF</sequence>
<evidence type="ECO:0000313" key="1">
    <source>
        <dbReference type="EMBL" id="PIZ95226.1"/>
    </source>
</evidence>
<comment type="caution">
    <text evidence="1">The sequence shown here is derived from an EMBL/GenBank/DDBJ whole genome shotgun (WGS) entry which is preliminary data.</text>
</comment>
<dbReference type="Proteomes" id="UP000228568">
    <property type="component" value="Unassembled WGS sequence"/>
</dbReference>
<reference evidence="2" key="1">
    <citation type="submission" date="2017-09" db="EMBL/GenBank/DDBJ databases">
        <title>Depth-based differentiation of microbial function through sediment-hosted aquifers and enrichment of novel symbionts in the deep terrestrial subsurface.</title>
        <authorList>
            <person name="Probst A.J."/>
            <person name="Ladd B."/>
            <person name="Jarett J.K."/>
            <person name="Geller-Mcgrath D.E."/>
            <person name="Sieber C.M.K."/>
            <person name="Emerson J.B."/>
            <person name="Anantharaman K."/>
            <person name="Thomas B.C."/>
            <person name="Malmstrom R."/>
            <person name="Stieglmeier M."/>
            <person name="Klingl A."/>
            <person name="Woyke T."/>
            <person name="Ryan C.M."/>
            <person name="Banfield J.F."/>
        </authorList>
    </citation>
    <scope>NUCLEOTIDE SEQUENCE [LARGE SCALE GENOMIC DNA]</scope>
</reference>
<organism evidence="1 2">
    <name type="scientific">Candidatus Magasanikbacteria bacterium CG_4_10_14_0_2_um_filter_37_12</name>
    <dbReference type="NCBI Taxonomy" id="1974637"/>
    <lineage>
        <taxon>Bacteria</taxon>
        <taxon>Candidatus Magasanikiibacteriota</taxon>
    </lineage>
</organism>
<dbReference type="GO" id="GO:0006313">
    <property type="term" value="P:DNA transposition"/>
    <property type="evidence" value="ECO:0007669"/>
    <property type="project" value="InterPro"/>
</dbReference>
<evidence type="ECO:0000313" key="2">
    <source>
        <dbReference type="Proteomes" id="UP000228568"/>
    </source>
</evidence>
<dbReference type="InterPro" id="IPR010921">
    <property type="entry name" value="Trp_repressor/repl_initiator"/>
</dbReference>
<dbReference type="AlphaFoldDB" id="A0A2M7V8V8"/>
<dbReference type="EMBL" id="PFPK01000017">
    <property type="protein sequence ID" value="PIZ95226.1"/>
    <property type="molecule type" value="Genomic_DNA"/>
</dbReference>
<dbReference type="GO" id="GO:0004803">
    <property type="term" value="F:transposase activity"/>
    <property type="evidence" value="ECO:0007669"/>
    <property type="project" value="InterPro"/>
</dbReference>
<name>A0A2M7V8V8_9BACT</name>
<protein>
    <recommendedName>
        <fullName evidence="3">Transposase</fullName>
    </recommendedName>
</protein>
<dbReference type="InterPro" id="IPR002514">
    <property type="entry name" value="Transposase_8"/>
</dbReference>